<proteinExistence type="predicted"/>
<protein>
    <recommendedName>
        <fullName evidence="3">Protein kinase</fullName>
    </recommendedName>
</protein>
<keyword evidence="2" id="KW-1185">Reference proteome</keyword>
<comment type="caution">
    <text evidence="1">The sequence shown here is derived from an EMBL/GenBank/DDBJ whole genome shotgun (WGS) entry which is preliminary data.</text>
</comment>
<dbReference type="Proteomes" id="UP001501510">
    <property type="component" value="Unassembled WGS sequence"/>
</dbReference>
<dbReference type="EMBL" id="BAAACG010000001">
    <property type="protein sequence ID" value="GAA0732260.1"/>
    <property type="molecule type" value="Genomic_DNA"/>
</dbReference>
<evidence type="ECO:0000313" key="2">
    <source>
        <dbReference type="Proteomes" id="UP001501510"/>
    </source>
</evidence>
<dbReference type="Gene3D" id="1.10.510.10">
    <property type="entry name" value="Transferase(Phosphotransferase) domain 1"/>
    <property type="match status" value="1"/>
</dbReference>
<evidence type="ECO:0008006" key="3">
    <source>
        <dbReference type="Google" id="ProtNLM"/>
    </source>
</evidence>
<name>A0ABP3UJD5_9CLOT</name>
<evidence type="ECO:0000313" key="1">
    <source>
        <dbReference type="EMBL" id="GAA0732260.1"/>
    </source>
</evidence>
<accession>A0ABP3UJD5</accession>
<dbReference type="SUPFAM" id="SSF56112">
    <property type="entry name" value="Protein kinase-like (PK-like)"/>
    <property type="match status" value="1"/>
</dbReference>
<organism evidence="1 2">
    <name type="scientific">Clostridium oceanicum</name>
    <dbReference type="NCBI Taxonomy" id="1543"/>
    <lineage>
        <taxon>Bacteria</taxon>
        <taxon>Bacillati</taxon>
        <taxon>Bacillota</taxon>
        <taxon>Clostridia</taxon>
        <taxon>Eubacteriales</taxon>
        <taxon>Clostridiaceae</taxon>
        <taxon>Clostridium</taxon>
    </lineage>
</organism>
<reference evidence="2" key="1">
    <citation type="journal article" date="2019" name="Int. J. Syst. Evol. Microbiol.">
        <title>The Global Catalogue of Microorganisms (GCM) 10K type strain sequencing project: providing services to taxonomists for standard genome sequencing and annotation.</title>
        <authorList>
            <consortium name="The Broad Institute Genomics Platform"/>
            <consortium name="The Broad Institute Genome Sequencing Center for Infectious Disease"/>
            <person name="Wu L."/>
            <person name="Ma J."/>
        </authorList>
    </citation>
    <scope>NUCLEOTIDE SEQUENCE [LARGE SCALE GENOMIC DNA]</scope>
    <source>
        <strain evidence="2">JCM 1407</strain>
    </source>
</reference>
<dbReference type="InterPro" id="IPR011009">
    <property type="entry name" value="Kinase-like_dom_sf"/>
</dbReference>
<gene>
    <name evidence="1" type="ORF">GCM10008906_01640</name>
</gene>
<sequence>MYKDNSYYIDLNNKAENLIRKGEFLGSGHNGIVYMLPKNRVIKIFKDMKVCEQEYTILKRAGKNKSKYFPKVYDRGSYYIVREYVGGKRLDKYIKRNGINKKITHNIIKLIREFKRIGFNKLDIRCKDLYVNEKFSLRVIDPKNNYSKKMEYPRHLMKGLNNLGALEDFLETVKDEAPKEYNFWSERIEQYLKYGIK</sequence>
<dbReference type="RefSeq" id="WP_343757858.1">
    <property type="nucleotide sequence ID" value="NZ_BAAACG010000001.1"/>
</dbReference>